<dbReference type="AlphaFoldDB" id="A0A2T7D7U8"/>
<dbReference type="EMBL" id="CM009754">
    <property type="protein sequence ID" value="PUZ51637.1"/>
    <property type="molecule type" value="Genomic_DNA"/>
</dbReference>
<proteinExistence type="predicted"/>
<evidence type="ECO:0000313" key="2">
    <source>
        <dbReference type="EMBL" id="PUZ51637.1"/>
    </source>
</evidence>
<name>A0A2T7D7U8_9POAL</name>
<accession>A0A2T7D7U8</accession>
<reference evidence="2 3" key="1">
    <citation type="submission" date="2018-04" db="EMBL/GenBank/DDBJ databases">
        <title>WGS assembly of Panicum hallii var. hallii HAL2.</title>
        <authorList>
            <person name="Lovell J."/>
            <person name="Jenkins J."/>
            <person name="Lowry D."/>
            <person name="Mamidi S."/>
            <person name="Sreedasyam A."/>
            <person name="Weng X."/>
            <person name="Barry K."/>
            <person name="Bonette J."/>
            <person name="Campitelli B."/>
            <person name="Daum C."/>
            <person name="Gordon S."/>
            <person name="Gould B."/>
            <person name="Lipzen A."/>
            <person name="MacQueen A."/>
            <person name="Palacio-Mejia J."/>
            <person name="Plott C."/>
            <person name="Shakirov E."/>
            <person name="Shu S."/>
            <person name="Yoshinaga Y."/>
            <person name="Zane M."/>
            <person name="Rokhsar D."/>
            <person name="Grimwood J."/>
            <person name="Schmutz J."/>
            <person name="Juenger T."/>
        </authorList>
    </citation>
    <scope>NUCLEOTIDE SEQUENCE [LARGE SCALE GENOMIC DNA]</scope>
    <source>
        <strain evidence="3">cv. HAL2</strain>
    </source>
</reference>
<evidence type="ECO:0000313" key="3">
    <source>
        <dbReference type="Proteomes" id="UP000244336"/>
    </source>
</evidence>
<keyword evidence="3" id="KW-1185">Reference proteome</keyword>
<organism evidence="2 3">
    <name type="scientific">Panicum hallii var. hallii</name>
    <dbReference type="NCBI Taxonomy" id="1504633"/>
    <lineage>
        <taxon>Eukaryota</taxon>
        <taxon>Viridiplantae</taxon>
        <taxon>Streptophyta</taxon>
        <taxon>Embryophyta</taxon>
        <taxon>Tracheophyta</taxon>
        <taxon>Spermatophyta</taxon>
        <taxon>Magnoliopsida</taxon>
        <taxon>Liliopsida</taxon>
        <taxon>Poales</taxon>
        <taxon>Poaceae</taxon>
        <taxon>PACMAD clade</taxon>
        <taxon>Panicoideae</taxon>
        <taxon>Panicodae</taxon>
        <taxon>Paniceae</taxon>
        <taxon>Panicinae</taxon>
        <taxon>Panicum</taxon>
        <taxon>Panicum sect. Panicum</taxon>
    </lineage>
</organism>
<dbReference type="Gramene" id="PUZ51637">
    <property type="protein sequence ID" value="PUZ51637"/>
    <property type="gene ID" value="GQ55_6G204300"/>
</dbReference>
<feature type="region of interest" description="Disordered" evidence="1">
    <location>
        <begin position="1"/>
        <end position="71"/>
    </location>
</feature>
<feature type="region of interest" description="Disordered" evidence="1">
    <location>
        <begin position="105"/>
        <end position="143"/>
    </location>
</feature>
<gene>
    <name evidence="2" type="ORF">GQ55_6G204300</name>
</gene>
<protein>
    <submittedName>
        <fullName evidence="2">Uncharacterized protein</fullName>
    </submittedName>
</protein>
<sequence>MASRARMYPRHPTPPASGPMRQQSTAAAAAARPAPGTGPLPVRFLRGAPSRRREGKQREHRDQTERVEKRLAKKGRWHKALAAFLRPLLAIRQEQAAGRARVVGARSFSSPPLVASGPPLPRHFPPDSLRAQPPPGGLARAWL</sequence>
<feature type="compositionally biased region" description="Low complexity" evidence="1">
    <location>
        <begin position="26"/>
        <end position="35"/>
    </location>
</feature>
<dbReference type="Proteomes" id="UP000244336">
    <property type="component" value="Chromosome 6"/>
</dbReference>
<evidence type="ECO:0000256" key="1">
    <source>
        <dbReference type="SAM" id="MobiDB-lite"/>
    </source>
</evidence>
<feature type="compositionally biased region" description="Basic and acidic residues" evidence="1">
    <location>
        <begin position="56"/>
        <end position="70"/>
    </location>
</feature>